<gene>
    <name evidence="1" type="ORF">LCGC14_2429080</name>
</gene>
<sequence length="68" mass="7564">MKNLILSLIVVFLVLCVPWFCVAQAGWFDSECKQAIIDSGTCDRYEGKAKKKCVAVRVLKLCVTPASR</sequence>
<organism evidence="1">
    <name type="scientific">marine sediment metagenome</name>
    <dbReference type="NCBI Taxonomy" id="412755"/>
    <lineage>
        <taxon>unclassified sequences</taxon>
        <taxon>metagenomes</taxon>
        <taxon>ecological metagenomes</taxon>
    </lineage>
</organism>
<accession>A0A0F9BML5</accession>
<dbReference type="AlphaFoldDB" id="A0A0F9BML5"/>
<proteinExistence type="predicted"/>
<dbReference type="EMBL" id="LAZR01037112">
    <property type="protein sequence ID" value="KKL23070.1"/>
    <property type="molecule type" value="Genomic_DNA"/>
</dbReference>
<name>A0A0F9BML5_9ZZZZ</name>
<comment type="caution">
    <text evidence="1">The sequence shown here is derived from an EMBL/GenBank/DDBJ whole genome shotgun (WGS) entry which is preliminary data.</text>
</comment>
<reference evidence="1" key="1">
    <citation type="journal article" date="2015" name="Nature">
        <title>Complex archaea that bridge the gap between prokaryotes and eukaryotes.</title>
        <authorList>
            <person name="Spang A."/>
            <person name="Saw J.H."/>
            <person name="Jorgensen S.L."/>
            <person name="Zaremba-Niedzwiedzka K."/>
            <person name="Martijn J."/>
            <person name="Lind A.E."/>
            <person name="van Eijk R."/>
            <person name="Schleper C."/>
            <person name="Guy L."/>
            <person name="Ettema T.J."/>
        </authorList>
    </citation>
    <scope>NUCLEOTIDE SEQUENCE</scope>
</reference>
<evidence type="ECO:0000313" key="1">
    <source>
        <dbReference type="EMBL" id="KKL23070.1"/>
    </source>
</evidence>
<protein>
    <submittedName>
        <fullName evidence="1">Uncharacterized protein</fullName>
    </submittedName>
</protein>